<dbReference type="InterPro" id="IPR055442">
    <property type="entry name" value="Beta-prop_EML-like_2nd"/>
</dbReference>
<keyword evidence="2" id="KW-0677">Repeat</keyword>
<dbReference type="PROSITE" id="PS50082">
    <property type="entry name" value="WD_REPEATS_2"/>
    <property type="match status" value="14"/>
</dbReference>
<feature type="repeat" description="WD" evidence="3">
    <location>
        <begin position="976"/>
        <end position="1010"/>
    </location>
</feature>
<dbReference type="InterPro" id="IPR050995">
    <property type="entry name" value="WD-F-box_domain-protein"/>
</dbReference>
<dbReference type="PROSITE" id="PS50231">
    <property type="entry name" value="RICIN_B_LECTIN"/>
    <property type="match status" value="1"/>
</dbReference>
<feature type="repeat" description="WD" evidence="3">
    <location>
        <begin position="585"/>
        <end position="626"/>
    </location>
</feature>
<feature type="repeat" description="WD" evidence="3">
    <location>
        <begin position="676"/>
        <end position="717"/>
    </location>
</feature>
<feature type="domain" description="NB-ARC" evidence="4">
    <location>
        <begin position="131"/>
        <end position="246"/>
    </location>
</feature>
<evidence type="ECO:0000256" key="2">
    <source>
        <dbReference type="ARBA" id="ARBA00022737"/>
    </source>
</evidence>
<dbReference type="Pfam" id="PF00931">
    <property type="entry name" value="NB-ARC"/>
    <property type="match status" value="1"/>
</dbReference>
<dbReference type="InterPro" id="IPR020472">
    <property type="entry name" value="WD40_PAC1"/>
</dbReference>
<feature type="repeat" description="WD" evidence="3">
    <location>
        <begin position="1137"/>
        <end position="1178"/>
    </location>
</feature>
<feature type="repeat" description="WD" evidence="3">
    <location>
        <begin position="1053"/>
        <end position="1094"/>
    </location>
</feature>
<evidence type="ECO:0000256" key="1">
    <source>
        <dbReference type="ARBA" id="ARBA00022574"/>
    </source>
</evidence>
<dbReference type="InterPro" id="IPR036322">
    <property type="entry name" value="WD40_repeat_dom_sf"/>
</dbReference>
<dbReference type="Pfam" id="PF25175">
    <property type="entry name" value="Beta-prop_WDR5"/>
    <property type="match status" value="1"/>
</dbReference>
<dbReference type="SUPFAM" id="SSF50978">
    <property type="entry name" value="WD40 repeat-like"/>
    <property type="match status" value="2"/>
</dbReference>
<evidence type="ECO:0000259" key="4">
    <source>
        <dbReference type="Pfam" id="PF00931"/>
    </source>
</evidence>
<dbReference type="Pfam" id="PF23414">
    <property type="entry name" value="Beta-prop_EML_2"/>
    <property type="match status" value="1"/>
</dbReference>
<dbReference type="CDD" id="cd00200">
    <property type="entry name" value="WD40"/>
    <property type="match status" value="2"/>
</dbReference>
<proteinExistence type="predicted"/>
<dbReference type="Proteomes" id="UP000176944">
    <property type="component" value="Chromosome"/>
</dbReference>
<sequence length="1211" mass="134058">MPSLQASRQGRLTIKQYRNRKGWTIEDHRWLVEASKILNPDIDWASSEYGLQEIYAPGVSLATWKRFLQGKPINAQVFQVFCQVLGLNWEYVIENNLPKSSIQKTTAKIPPNRVDWSAAPDVPVFFGRTEELATLVQWILQDRCRVVAILGMGGIGKTGLSLKLGKGGIGKTDQSLKLAHGIQDDFEYVIWRTLLNAPPIIKIIEDIIKFLSNQVESNLPDTIDAQLSRLLHYLREHRCLLILDNVESILQGGDKPGQYREGYEEYEQLFRQIGEVSHQSCLLITSREKPHAIARLEGKTRPVRCLELSGFEVSDGKKIFNSIASFSGSDQQWQELIEFYNGNPLSLEIVAKHIDEVFLGNIGDFLTEGKPVFDDFREVLTWHFEHLSDYEQEILYWLAINREAVSLAQLRDDILSPVAKQQLPVTLQSLQRRLPLEKSSAGFTLQPVLIEYMTEKLIEQVSQEILTDNIALFNSHCLLKALAKQYIRESQSRLILKPLIEQLIASLSSQGRLEETLNCSLSKIREKLVQKVGYAAGNILNLLCQIKTDLRGYDFSNLTILQAYLQGVELLDVNFANATIAKSVFTQPFGSILSVSFSPDGKLFAAGDSMGKIHLWQIADSQYRLTLKGHTSWVWSLAFTRLDDGNSEDTQILASSSEDQTVRLWDIATSQCLHTLRGHRSRIWSVAVSGDGTIVASGSGDKTVRIWDVSTGECLNILSEHSQTVRAVACSPDGAILASGCEDKTIKLWDSDTGECLSTLQGHSQQVRSVAFSPDGTTLASSSDDKTVRLWNLSTSECIKMLRGHTKSIRSIGFSKDGTTLASSSDDKTVRLWNLSTGECLNKLYGHTNGVWSIAFSPDGVTLASGSDDQTVRLWNINTGQCLNTFRGYTNGVWSIAFSPDGTTLASGSEDQTVRLWDVGTGECLDTLRGHTNLIFSVAFSRDGAILVSGSKDQTLRLWDISTGECLNTFHGPKWVLSVAFSPNGEILASGHNDDKVRLWDISTGECFQTLLGHTSLIWSVAFSPDGTMVASGCEDQTVKLWDISTGDCLSTLQGHRNIIKSVVFSGDGRILASGCEDHTVRLWDVGTGECLNTLRGHTHRLRSVAFNPNGKLIASGSYDKTCKLWDVQTGECLKTLHGHTNVVWSVAFSRDGLMVASSSNDGTIKFWDIEKGQCIKTLRVPRPYEGMNIAGVTGLTKATITSLKALGAVD</sequence>
<dbReference type="PROSITE" id="PS50294">
    <property type="entry name" value="WD_REPEATS_REGION"/>
    <property type="match status" value="13"/>
</dbReference>
<dbReference type="InterPro" id="IPR002182">
    <property type="entry name" value="NB-ARC"/>
</dbReference>
<feature type="repeat" description="WD" evidence="3">
    <location>
        <begin position="1011"/>
        <end position="1052"/>
    </location>
</feature>
<organism evidence="7">
    <name type="scientific">Moorena producens (strain JHB)</name>
    <dbReference type="NCBI Taxonomy" id="1454205"/>
    <lineage>
        <taxon>Bacteria</taxon>
        <taxon>Bacillati</taxon>
        <taxon>Cyanobacteriota</taxon>
        <taxon>Cyanophyceae</taxon>
        <taxon>Coleofasciculales</taxon>
        <taxon>Coleofasciculaceae</taxon>
        <taxon>Moorena</taxon>
    </lineage>
</organism>
<feature type="repeat" description="WD" evidence="3">
    <location>
        <begin position="928"/>
        <end position="969"/>
    </location>
</feature>
<dbReference type="GO" id="GO:0043531">
    <property type="term" value="F:ADP binding"/>
    <property type="evidence" value="ECO:0007669"/>
    <property type="project" value="InterPro"/>
</dbReference>
<dbReference type="PANTHER" id="PTHR14604">
    <property type="entry name" value="WD40 REPEAT PF20"/>
    <property type="match status" value="1"/>
</dbReference>
<dbReference type="PRINTS" id="PR00320">
    <property type="entry name" value="GPROTEINBRPT"/>
</dbReference>
<feature type="repeat" description="WD" evidence="3">
    <location>
        <begin position="1095"/>
        <end position="1136"/>
    </location>
</feature>
<dbReference type="SUPFAM" id="SSF50993">
    <property type="entry name" value="Peptidase/esterase 'gauge' domain"/>
    <property type="match status" value="1"/>
</dbReference>
<dbReference type="InterPro" id="IPR001680">
    <property type="entry name" value="WD40_rpt"/>
</dbReference>
<dbReference type="PRINTS" id="PR00364">
    <property type="entry name" value="DISEASERSIST"/>
</dbReference>
<protein>
    <submittedName>
        <fullName evidence="7">NB-ARC domain-containing protein</fullName>
    </submittedName>
</protein>
<dbReference type="Gene3D" id="3.40.50.300">
    <property type="entry name" value="P-loop containing nucleotide triphosphate hydrolases"/>
    <property type="match status" value="2"/>
</dbReference>
<feature type="repeat" description="WD" evidence="3">
    <location>
        <begin position="760"/>
        <end position="801"/>
    </location>
</feature>
<evidence type="ECO:0000259" key="6">
    <source>
        <dbReference type="Pfam" id="PF25175"/>
    </source>
</evidence>
<dbReference type="SUPFAM" id="SSF52540">
    <property type="entry name" value="P-loop containing nucleoside triphosphate hydrolases"/>
    <property type="match status" value="2"/>
</dbReference>
<evidence type="ECO:0000259" key="5">
    <source>
        <dbReference type="Pfam" id="PF23414"/>
    </source>
</evidence>
<feature type="repeat" description="WD" evidence="3">
    <location>
        <begin position="627"/>
        <end position="675"/>
    </location>
</feature>
<gene>
    <name evidence="7" type="ORF">BJP36_09325</name>
</gene>
<feature type="domain" description="EML-like second beta-propeller" evidence="5">
    <location>
        <begin position="1018"/>
        <end position="1178"/>
    </location>
</feature>
<evidence type="ECO:0000313" key="7">
    <source>
        <dbReference type="EMBL" id="AOY84588.2"/>
    </source>
</evidence>
<dbReference type="InterPro" id="IPR019775">
    <property type="entry name" value="WD40_repeat_CS"/>
</dbReference>
<dbReference type="InterPro" id="IPR027417">
    <property type="entry name" value="P-loop_NTPase"/>
</dbReference>
<dbReference type="AlphaFoldDB" id="A0A1D9GAB2"/>
<dbReference type="PANTHER" id="PTHR14604:SF4">
    <property type="entry name" value="F-BOX DOMAIN-CONTAINING PROTEIN"/>
    <property type="match status" value="1"/>
</dbReference>
<dbReference type="PROSITE" id="PS00678">
    <property type="entry name" value="WD_REPEATS_1"/>
    <property type="match status" value="13"/>
</dbReference>
<dbReference type="SMART" id="SM00320">
    <property type="entry name" value="WD40"/>
    <property type="match status" value="14"/>
</dbReference>
<feature type="domain" description="WDR5-like beta-propeller" evidence="6">
    <location>
        <begin position="802"/>
        <end position="1015"/>
    </location>
</feature>
<dbReference type="EMBL" id="CP017708">
    <property type="protein sequence ID" value="AOY84588.2"/>
    <property type="molecule type" value="Genomic_DNA"/>
</dbReference>
<dbReference type="Gene3D" id="2.130.10.10">
    <property type="entry name" value="YVTN repeat-like/Quinoprotein amine dehydrogenase"/>
    <property type="match status" value="8"/>
</dbReference>
<dbReference type="InterPro" id="IPR015943">
    <property type="entry name" value="WD40/YVTN_repeat-like_dom_sf"/>
</dbReference>
<dbReference type="InterPro" id="IPR059122">
    <property type="entry name" value="Beta-prop_WDR5-like"/>
</dbReference>
<feature type="repeat" description="WD" evidence="3">
    <location>
        <begin position="844"/>
        <end position="885"/>
    </location>
</feature>
<keyword evidence="1 3" id="KW-0853">WD repeat</keyword>
<evidence type="ECO:0000256" key="3">
    <source>
        <dbReference type="PROSITE-ProRule" id="PRU00221"/>
    </source>
</evidence>
<feature type="repeat" description="WD" evidence="3">
    <location>
        <begin position="802"/>
        <end position="843"/>
    </location>
</feature>
<feature type="repeat" description="WD" evidence="3">
    <location>
        <begin position="718"/>
        <end position="759"/>
    </location>
</feature>
<reference evidence="7" key="1">
    <citation type="journal article" date="2017" name="Proc. Natl. Acad. Sci. U.S.A.">
        <title>Comparative genomics uncovers the prolific and distinctive metabolic potential of the cyanobacterial genus Moorea.</title>
        <authorList>
            <person name="Leao T."/>
            <person name="Castelao G."/>
            <person name="Korobeynikov A."/>
            <person name="Monroe E.A."/>
            <person name="Podell S."/>
            <person name="Glukhov E."/>
            <person name="Allen E.E."/>
            <person name="Gerwick W.H."/>
            <person name="Gerwick L."/>
        </authorList>
    </citation>
    <scope>NUCLEOTIDE SEQUENCE</scope>
    <source>
        <strain evidence="7">JHB</strain>
    </source>
</reference>
<reference evidence="7" key="2">
    <citation type="submission" date="2022-10" db="EMBL/GenBank/DDBJ databases">
        <authorList>
            <person name="Ngo T.-E."/>
        </authorList>
    </citation>
    <scope>NUCLEOTIDE SEQUENCE</scope>
    <source>
        <strain evidence="7">JHB</strain>
    </source>
</reference>
<accession>A0A1D9GAB2</accession>
<name>A0A1D9GAB2_MOOP1</name>
<feature type="repeat" description="WD" evidence="3">
    <location>
        <begin position="886"/>
        <end position="927"/>
    </location>
</feature>
<dbReference type="Pfam" id="PF00400">
    <property type="entry name" value="WD40"/>
    <property type="match status" value="5"/>
</dbReference>
<dbReference type="FunFam" id="2.130.10.10:FF:000228">
    <property type="entry name" value="COMPASS-like H3K4 histone methylase component WDR5A"/>
    <property type="match status" value="1"/>
</dbReference>